<evidence type="ECO:0000313" key="4">
    <source>
        <dbReference type="Proteomes" id="UP000035352"/>
    </source>
</evidence>
<reference evidence="3 4" key="1">
    <citation type="submission" date="2015-05" db="EMBL/GenBank/DDBJ databases">
        <authorList>
            <person name="Tang B."/>
            <person name="Yu Y."/>
        </authorList>
    </citation>
    <scope>NUCLEOTIDE SEQUENCE [LARGE SCALE GENOMIC DNA]</scope>
    <source>
        <strain evidence="3 4">DSM 7029</strain>
    </source>
</reference>
<feature type="transmembrane region" description="Helical" evidence="1">
    <location>
        <begin position="262"/>
        <end position="281"/>
    </location>
</feature>
<feature type="chain" id="PRO_5002551688" description="DoxX family membrane protein" evidence="2">
    <location>
        <begin position="19"/>
        <end position="381"/>
    </location>
</feature>
<evidence type="ECO:0000256" key="1">
    <source>
        <dbReference type="SAM" id="Phobius"/>
    </source>
</evidence>
<dbReference type="Proteomes" id="UP000035352">
    <property type="component" value="Chromosome"/>
</dbReference>
<evidence type="ECO:0000313" key="3">
    <source>
        <dbReference type="EMBL" id="AKJ29693.1"/>
    </source>
</evidence>
<protein>
    <recommendedName>
        <fullName evidence="5">DoxX family membrane protein</fullName>
    </recommendedName>
</protein>
<feature type="signal peptide" evidence="2">
    <location>
        <begin position="1"/>
        <end position="18"/>
    </location>
</feature>
<keyword evidence="1" id="KW-1133">Transmembrane helix</keyword>
<dbReference type="AlphaFoldDB" id="A0A0G3BNY0"/>
<feature type="transmembrane region" description="Helical" evidence="1">
    <location>
        <begin position="34"/>
        <end position="59"/>
    </location>
</feature>
<feature type="transmembrane region" description="Helical" evidence="1">
    <location>
        <begin position="347"/>
        <end position="366"/>
    </location>
</feature>
<dbReference type="EMBL" id="CP011371">
    <property type="protein sequence ID" value="AKJ29693.1"/>
    <property type="molecule type" value="Genomic_DNA"/>
</dbReference>
<feature type="transmembrane region" description="Helical" evidence="1">
    <location>
        <begin position="237"/>
        <end position="255"/>
    </location>
</feature>
<feature type="transmembrane region" description="Helical" evidence="1">
    <location>
        <begin position="317"/>
        <end position="335"/>
    </location>
</feature>
<keyword evidence="4" id="KW-1185">Reference proteome</keyword>
<name>A0A0G3BNY0_9BURK</name>
<dbReference type="KEGG" id="pbh:AAW51_3002"/>
<feature type="transmembrane region" description="Helical" evidence="1">
    <location>
        <begin position="88"/>
        <end position="106"/>
    </location>
</feature>
<proteinExistence type="predicted"/>
<feature type="transmembrane region" description="Helical" evidence="1">
    <location>
        <begin position="144"/>
        <end position="162"/>
    </location>
</feature>
<keyword evidence="1" id="KW-0472">Membrane</keyword>
<organism evidence="3 4">
    <name type="scientific">Caldimonas brevitalea</name>
    <dbReference type="NCBI Taxonomy" id="413882"/>
    <lineage>
        <taxon>Bacteria</taxon>
        <taxon>Pseudomonadati</taxon>
        <taxon>Pseudomonadota</taxon>
        <taxon>Betaproteobacteria</taxon>
        <taxon>Burkholderiales</taxon>
        <taxon>Sphaerotilaceae</taxon>
        <taxon>Caldimonas</taxon>
    </lineage>
</organism>
<evidence type="ECO:0000256" key="2">
    <source>
        <dbReference type="SAM" id="SignalP"/>
    </source>
</evidence>
<evidence type="ECO:0008006" key="5">
    <source>
        <dbReference type="Google" id="ProtNLM"/>
    </source>
</evidence>
<gene>
    <name evidence="3" type="ORF">AAW51_3002</name>
</gene>
<keyword evidence="1" id="KW-0812">Transmembrane</keyword>
<feature type="transmembrane region" description="Helical" evidence="1">
    <location>
        <begin position="287"/>
        <end position="305"/>
    </location>
</feature>
<sequence>MACVAATALLLNCTGAYAHVKWFSKVVNCTSTPLNIGSILASPMFVALFIAALAVMAGVCRVDKLAAERYPYLHRSPSVLEHRRADRAALLLRVGVGIYFLSVFLYRDERPFILTPELWTKATWVPLVQLAIAAAVLSRHTVPLAAAGILLLYGNAVALYGWFHMLDYLYFIGVASFLAISVSEGQVRPSLGFTLLRVLTGFSLMWVSVEKWVYPSWTYDILARDLANITMGLDPRFVVMAAGFVEFSLAFLIVFGRLSARVAAVALLALLIGAIPLVGMLDAVGHAPLIVVLLVFAAGPNPLGAAGPNHLPWNGRAHAISFAAGVVGLIGLYHVTHALAYPRLDNVLSLNMLVAAAMLIPLRWVTTVGCGVPARRYAAQI</sequence>
<keyword evidence="2" id="KW-0732">Signal</keyword>
<accession>A0A0G3BNY0</accession>
<feature type="transmembrane region" description="Helical" evidence="1">
    <location>
        <begin position="168"/>
        <end position="184"/>
    </location>
</feature>